<accession>A0A6V7XX99</accession>
<sequence length="241" mass="28661">MDGYFLNLNSEENFVGNKFCDFNNVEDCDDNSLYCEFCQHAGCDFIRKLDNPIFQLKITLLYLKFNLTLIQIKKEIFEEIPSENKLIKLNDLNKIFDKLEDEKELIVLKENIEINNLIEEKEEKEIFKFLFSILEHWATKHFVYGNRFGFLNELNLKIFIWQIIKINENKSLVVLLESFFENYLNKFRFVGSNLFKLNSVIVRFVPLTPFSFLKLLKNGQSVLGYRTRRAVSDDTKINFRS</sequence>
<comment type="caution">
    <text evidence="1">The sequence shown here is derived from an EMBL/GenBank/DDBJ whole genome shotgun (WGS) entry which is preliminary data.</text>
</comment>
<evidence type="ECO:0000313" key="2">
    <source>
        <dbReference type="Proteomes" id="UP000580250"/>
    </source>
</evidence>
<dbReference type="SUPFAM" id="SSF81631">
    <property type="entry name" value="PAP/OAS1 substrate-binding domain"/>
    <property type="match status" value="1"/>
</dbReference>
<dbReference type="EMBL" id="CAJEWN010002499">
    <property type="protein sequence ID" value="CAD2203989.1"/>
    <property type="molecule type" value="Genomic_DNA"/>
</dbReference>
<organism evidence="1 2">
    <name type="scientific">Meloidogyne enterolobii</name>
    <name type="common">Root-knot nematode worm</name>
    <name type="synonym">Meloidogyne mayaguensis</name>
    <dbReference type="NCBI Taxonomy" id="390850"/>
    <lineage>
        <taxon>Eukaryota</taxon>
        <taxon>Metazoa</taxon>
        <taxon>Ecdysozoa</taxon>
        <taxon>Nematoda</taxon>
        <taxon>Chromadorea</taxon>
        <taxon>Rhabditida</taxon>
        <taxon>Tylenchina</taxon>
        <taxon>Tylenchomorpha</taxon>
        <taxon>Tylenchoidea</taxon>
        <taxon>Meloidogynidae</taxon>
        <taxon>Meloidogyninae</taxon>
        <taxon>Meloidogyne</taxon>
    </lineage>
</organism>
<proteinExistence type="predicted"/>
<name>A0A6V7XX99_MELEN</name>
<dbReference type="Proteomes" id="UP000580250">
    <property type="component" value="Unassembled WGS sequence"/>
</dbReference>
<dbReference type="Gene3D" id="1.10.1410.10">
    <property type="match status" value="1"/>
</dbReference>
<protein>
    <submittedName>
        <fullName evidence="1">Uncharacterized protein</fullName>
    </submittedName>
</protein>
<dbReference type="AlphaFoldDB" id="A0A6V7XX99"/>
<gene>
    <name evidence="1" type="ORF">MENT_LOCUS57701</name>
</gene>
<reference evidence="1 2" key="1">
    <citation type="submission" date="2020-08" db="EMBL/GenBank/DDBJ databases">
        <authorList>
            <person name="Koutsovoulos G."/>
            <person name="Danchin GJ E."/>
        </authorList>
    </citation>
    <scope>NUCLEOTIDE SEQUENCE [LARGE SCALE GENOMIC DNA]</scope>
</reference>
<evidence type="ECO:0000313" key="1">
    <source>
        <dbReference type="EMBL" id="CAD2203989.1"/>
    </source>
</evidence>